<dbReference type="Proteomes" id="UP000886752">
    <property type="component" value="Unassembled WGS sequence"/>
</dbReference>
<accession>A0A9D1TNH9</accession>
<dbReference type="AlphaFoldDB" id="A0A9D1TNH9"/>
<proteinExistence type="predicted"/>
<organism evidence="1 2">
    <name type="scientific">Candidatus Desulfovibrio intestinipullorum</name>
    <dbReference type="NCBI Taxonomy" id="2838536"/>
    <lineage>
        <taxon>Bacteria</taxon>
        <taxon>Pseudomonadati</taxon>
        <taxon>Thermodesulfobacteriota</taxon>
        <taxon>Desulfovibrionia</taxon>
        <taxon>Desulfovibrionales</taxon>
        <taxon>Desulfovibrionaceae</taxon>
        <taxon>Desulfovibrio</taxon>
    </lineage>
</organism>
<gene>
    <name evidence="1" type="ORF">H9894_00210</name>
</gene>
<dbReference type="InterPro" id="IPR059223">
    <property type="entry name" value="DVU0772-like"/>
</dbReference>
<name>A0A9D1TNH9_9BACT</name>
<evidence type="ECO:0000313" key="2">
    <source>
        <dbReference type="Proteomes" id="UP000886752"/>
    </source>
</evidence>
<reference evidence="1" key="1">
    <citation type="journal article" date="2021" name="PeerJ">
        <title>Extensive microbial diversity within the chicken gut microbiome revealed by metagenomics and culture.</title>
        <authorList>
            <person name="Gilroy R."/>
            <person name="Ravi A."/>
            <person name="Getino M."/>
            <person name="Pursley I."/>
            <person name="Horton D.L."/>
            <person name="Alikhan N.F."/>
            <person name="Baker D."/>
            <person name="Gharbi K."/>
            <person name="Hall N."/>
            <person name="Watson M."/>
            <person name="Adriaenssens E.M."/>
            <person name="Foster-Nyarko E."/>
            <person name="Jarju S."/>
            <person name="Secka A."/>
            <person name="Antonio M."/>
            <person name="Oren A."/>
            <person name="Chaudhuri R.R."/>
            <person name="La Ragione R."/>
            <person name="Hildebrand F."/>
            <person name="Pallen M.J."/>
        </authorList>
    </citation>
    <scope>NUCLEOTIDE SEQUENCE</scope>
    <source>
        <strain evidence="1">ChiHecec2B26-446</strain>
    </source>
</reference>
<comment type="caution">
    <text evidence="1">The sequence shown here is derived from an EMBL/GenBank/DDBJ whole genome shotgun (WGS) entry which is preliminary data.</text>
</comment>
<protein>
    <submittedName>
        <fullName evidence="1">Uncharacterized protein</fullName>
    </submittedName>
</protein>
<reference evidence="1" key="2">
    <citation type="submission" date="2021-04" db="EMBL/GenBank/DDBJ databases">
        <authorList>
            <person name="Gilroy R."/>
        </authorList>
    </citation>
    <scope>NUCLEOTIDE SEQUENCE</scope>
    <source>
        <strain evidence="1">ChiHecec2B26-446</strain>
    </source>
</reference>
<dbReference type="EMBL" id="DXHV01000005">
    <property type="protein sequence ID" value="HIV99612.1"/>
    <property type="molecule type" value="Genomic_DNA"/>
</dbReference>
<evidence type="ECO:0000313" key="1">
    <source>
        <dbReference type="EMBL" id="HIV99612.1"/>
    </source>
</evidence>
<sequence length="120" mass="13639">MAQLRAQLRDFSTLDISWNLTPEHAVTMYLEWGNNDWHSEYPPVRSKSDESYYFVVDTWGSTPVIRLVHRNSENATDLYSMPMPAGLVAEFEKENHGLKGISAPTGAVKHWLQQEMGVAS</sequence>
<dbReference type="NCBIfam" id="NF045682">
    <property type="entry name" value="DVU0772_fam"/>
    <property type="match status" value="1"/>
</dbReference>